<dbReference type="InterPro" id="IPR007325">
    <property type="entry name" value="KFase/CYL"/>
</dbReference>
<gene>
    <name evidence="2" type="ORF">TRICI_000739</name>
</gene>
<protein>
    <recommendedName>
        <fullName evidence="4">Cyclase</fullName>
    </recommendedName>
</protein>
<dbReference type="Pfam" id="PF04199">
    <property type="entry name" value="Cyclase"/>
    <property type="match status" value="1"/>
</dbReference>
<evidence type="ECO:0008006" key="4">
    <source>
        <dbReference type="Google" id="ProtNLM"/>
    </source>
</evidence>
<comment type="caution">
    <text evidence="2">The sequence shown here is derived from an EMBL/GenBank/DDBJ whole genome shotgun (WGS) entry which is preliminary data.</text>
</comment>
<dbReference type="AlphaFoldDB" id="A0A642VBN7"/>
<dbReference type="PANTHER" id="PTHR34861:SF11">
    <property type="entry name" value="CYCLASE"/>
    <property type="match status" value="1"/>
</dbReference>
<dbReference type="Gene3D" id="3.50.30.50">
    <property type="entry name" value="Putative cyclase"/>
    <property type="match status" value="1"/>
</dbReference>
<name>A0A642VBN7_9ASCO</name>
<dbReference type="EMBL" id="SWFS01000066">
    <property type="protein sequence ID" value="KAA8917067.1"/>
    <property type="molecule type" value="Genomic_DNA"/>
</dbReference>
<dbReference type="SUPFAM" id="SSF102198">
    <property type="entry name" value="Putative cyclase"/>
    <property type="match status" value="1"/>
</dbReference>
<dbReference type="Proteomes" id="UP000761534">
    <property type="component" value="Unassembled WGS sequence"/>
</dbReference>
<evidence type="ECO:0000313" key="2">
    <source>
        <dbReference type="EMBL" id="KAA8917067.1"/>
    </source>
</evidence>
<comment type="similarity">
    <text evidence="1">Belongs to the Cyclase 1 superfamily.</text>
</comment>
<dbReference type="InterPro" id="IPR037175">
    <property type="entry name" value="KFase_sf"/>
</dbReference>
<evidence type="ECO:0000313" key="3">
    <source>
        <dbReference type="Proteomes" id="UP000761534"/>
    </source>
</evidence>
<dbReference type="OrthoDB" id="5396at2759"/>
<organism evidence="2 3">
    <name type="scientific">Trichomonascus ciferrii</name>
    <dbReference type="NCBI Taxonomy" id="44093"/>
    <lineage>
        <taxon>Eukaryota</taxon>
        <taxon>Fungi</taxon>
        <taxon>Dikarya</taxon>
        <taxon>Ascomycota</taxon>
        <taxon>Saccharomycotina</taxon>
        <taxon>Dipodascomycetes</taxon>
        <taxon>Dipodascales</taxon>
        <taxon>Trichomonascaceae</taxon>
        <taxon>Trichomonascus</taxon>
        <taxon>Trichomonascus ciferrii complex</taxon>
    </lineage>
</organism>
<proteinExistence type="inferred from homology"/>
<sequence>MGGGLKSFKDLPSFDELPDKRRYWEWGPAGSYEEGLGKLNLLTDEVVAQAAASEIRTGQRVGLGWEFRKLENPPFGRIPFNLNIKWVDYPMAYDDEYQMNPQQSSQWDGFRHHAQPIDPAMDGKPMKLTEDDNPDEHVVWYGGTKPSEITPENERISIHHWAKKGIVGRGILIDYAKYAKAKGIKYSSFSLHQITLKEIQEIIEMDRIEVRPGDILFIHIGLIEEWESMTTEQRVAYGKGNFQHCGVEQTEDVLRWLWNNHFTAVAGDMISWEVFPSQNPNLALHNYLLAGWGVPIGEIFDLSELAKICEQQNRYSFFVTSAPFNAVGAVSSPPNAIAIF</sequence>
<accession>A0A642VBN7</accession>
<dbReference type="VEuPathDB" id="FungiDB:TRICI_000739"/>
<reference evidence="2" key="1">
    <citation type="journal article" date="2019" name="G3 (Bethesda)">
        <title>Genome Assemblies of Two Rare Opportunistic Yeast Pathogens: Diutina rugosa (syn. Candida rugosa) and Trichomonascus ciferrii (syn. Candida ciferrii).</title>
        <authorList>
            <person name="Mixao V."/>
            <person name="Saus E."/>
            <person name="Hansen A.P."/>
            <person name="Lass-Florl C."/>
            <person name="Gabaldon T."/>
        </authorList>
    </citation>
    <scope>NUCLEOTIDE SEQUENCE</scope>
    <source>
        <strain evidence="2">CBS 4856</strain>
    </source>
</reference>
<dbReference type="GO" id="GO:0019441">
    <property type="term" value="P:L-tryptophan catabolic process to kynurenine"/>
    <property type="evidence" value="ECO:0007669"/>
    <property type="project" value="InterPro"/>
</dbReference>
<evidence type="ECO:0000256" key="1">
    <source>
        <dbReference type="ARBA" id="ARBA00007865"/>
    </source>
</evidence>
<dbReference type="GO" id="GO:0004061">
    <property type="term" value="F:arylformamidase activity"/>
    <property type="evidence" value="ECO:0007669"/>
    <property type="project" value="InterPro"/>
</dbReference>
<keyword evidence="3" id="KW-1185">Reference proteome</keyword>
<dbReference type="PANTHER" id="PTHR34861">
    <property type="match status" value="1"/>
</dbReference>